<evidence type="ECO:0000313" key="11">
    <source>
        <dbReference type="Proteomes" id="UP001365542"/>
    </source>
</evidence>
<dbReference type="InterPro" id="IPR013786">
    <property type="entry name" value="AcylCoA_DH/ox_N"/>
</dbReference>
<dbReference type="InterPro" id="IPR050741">
    <property type="entry name" value="Acyl-CoA_dehydrogenase"/>
</dbReference>
<comment type="similarity">
    <text evidence="2 6">Belongs to the acyl-CoA dehydrogenase family.</text>
</comment>
<evidence type="ECO:0000259" key="9">
    <source>
        <dbReference type="Pfam" id="PF02771"/>
    </source>
</evidence>
<dbReference type="Pfam" id="PF00441">
    <property type="entry name" value="Acyl-CoA_dh_1"/>
    <property type="match status" value="1"/>
</dbReference>
<evidence type="ECO:0000313" key="10">
    <source>
        <dbReference type="EMBL" id="KAK6530188.1"/>
    </source>
</evidence>
<dbReference type="AlphaFoldDB" id="A0AAV9WZK5"/>
<evidence type="ECO:0000256" key="5">
    <source>
        <dbReference type="ARBA" id="ARBA00023002"/>
    </source>
</evidence>
<name>A0AAV9WZK5_9PEZI</name>
<dbReference type="Pfam" id="PF02771">
    <property type="entry name" value="Acyl-CoA_dh_N"/>
    <property type="match status" value="1"/>
</dbReference>
<comment type="caution">
    <text evidence="10">The sequence shown here is derived from an EMBL/GenBank/DDBJ whole genome shotgun (WGS) entry which is preliminary data.</text>
</comment>
<dbReference type="InterPro" id="IPR037069">
    <property type="entry name" value="AcylCoA_DH/ox_N_sf"/>
</dbReference>
<dbReference type="InterPro" id="IPR036250">
    <property type="entry name" value="AcylCo_DH-like_C"/>
</dbReference>
<sequence length="447" mass="48557">MAPPTLSTPTIPFSEPPYLMGLPSPYYNESHYRWQKACREFISTQFADVLSWEASGSVPSTLFQNFAKANMLIPALPFPLPIKQLKEAGIHELLGGLKIEEFDAFHRLIYGDEMLRSGLSGPPASITTGVNFAIPPLYSYASPSLQQKYLPGLFRGEITSCLAITEPDAGSDVANITTVAKKSECGKFYIVTGQKKWITNGVWAEYATMAVRTGGPGPAGLSLLWVPLAENEGKGLERRRIYISGGSTSGTAFLDLDEVKVPVENLIGVEGMGMKYIMNNFNAERLSVAIGATRTARVALASAVEYVMKREAFGKPLMEQAVVRHRLAKCGVMLESQWAWIEQVMYQIGVLGKKAGDRELGGVTAMVKANSGMVLNECAQCAVLLFGGKGLTKSGEGETVEHILREVVVTRIPGGAEDVLLDLGVRQLVKIYKTKTAELEAKRGSKL</sequence>
<evidence type="ECO:0000259" key="8">
    <source>
        <dbReference type="Pfam" id="PF02770"/>
    </source>
</evidence>
<protein>
    <recommendedName>
        <fullName evidence="12">Acyl-CoA dehydrogenase</fullName>
    </recommendedName>
</protein>
<dbReference type="Pfam" id="PF02770">
    <property type="entry name" value="Acyl-CoA_dh_M"/>
    <property type="match status" value="1"/>
</dbReference>
<feature type="domain" description="Acyl-CoA dehydrogenase/oxidase N-terminal" evidence="9">
    <location>
        <begin position="29"/>
        <end position="157"/>
    </location>
</feature>
<keyword evidence="5 6" id="KW-0560">Oxidoreductase</keyword>
<dbReference type="InterPro" id="IPR009100">
    <property type="entry name" value="AcylCoA_DH/oxidase_NM_dom_sf"/>
</dbReference>
<dbReference type="Proteomes" id="UP001365542">
    <property type="component" value="Unassembled WGS sequence"/>
</dbReference>
<dbReference type="SUPFAM" id="SSF47203">
    <property type="entry name" value="Acyl-CoA dehydrogenase C-terminal domain-like"/>
    <property type="match status" value="1"/>
</dbReference>
<dbReference type="InterPro" id="IPR006091">
    <property type="entry name" value="Acyl-CoA_Oxase/DH_mid-dom"/>
</dbReference>
<evidence type="ECO:0000259" key="7">
    <source>
        <dbReference type="Pfam" id="PF00441"/>
    </source>
</evidence>
<evidence type="ECO:0000256" key="2">
    <source>
        <dbReference type="ARBA" id="ARBA00009347"/>
    </source>
</evidence>
<dbReference type="InterPro" id="IPR009075">
    <property type="entry name" value="AcylCo_DH/oxidase_C"/>
</dbReference>
<evidence type="ECO:0008006" key="12">
    <source>
        <dbReference type="Google" id="ProtNLM"/>
    </source>
</evidence>
<dbReference type="Gene3D" id="1.20.140.10">
    <property type="entry name" value="Butyryl-CoA Dehydrogenase, subunit A, domain 3"/>
    <property type="match status" value="1"/>
</dbReference>
<feature type="domain" description="Acyl-CoA dehydrogenase/oxidase C-terminal" evidence="7">
    <location>
        <begin position="271"/>
        <end position="427"/>
    </location>
</feature>
<organism evidence="10 11">
    <name type="scientific">Orbilia ellipsospora</name>
    <dbReference type="NCBI Taxonomy" id="2528407"/>
    <lineage>
        <taxon>Eukaryota</taxon>
        <taxon>Fungi</taxon>
        <taxon>Dikarya</taxon>
        <taxon>Ascomycota</taxon>
        <taxon>Pezizomycotina</taxon>
        <taxon>Orbiliomycetes</taxon>
        <taxon>Orbiliales</taxon>
        <taxon>Orbiliaceae</taxon>
        <taxon>Orbilia</taxon>
    </lineage>
</organism>
<dbReference type="GO" id="GO:0003995">
    <property type="term" value="F:acyl-CoA dehydrogenase activity"/>
    <property type="evidence" value="ECO:0007669"/>
    <property type="project" value="TreeGrafter"/>
</dbReference>
<reference evidence="10 11" key="1">
    <citation type="submission" date="2019-10" db="EMBL/GenBank/DDBJ databases">
        <authorList>
            <person name="Palmer J.M."/>
        </authorList>
    </citation>
    <scope>NUCLEOTIDE SEQUENCE [LARGE SCALE GENOMIC DNA]</scope>
    <source>
        <strain evidence="10 11">TWF694</strain>
    </source>
</reference>
<keyword evidence="3 6" id="KW-0285">Flavoprotein</keyword>
<dbReference type="GO" id="GO:0033539">
    <property type="term" value="P:fatty acid beta-oxidation using acyl-CoA dehydrogenase"/>
    <property type="evidence" value="ECO:0007669"/>
    <property type="project" value="TreeGrafter"/>
</dbReference>
<dbReference type="PANTHER" id="PTHR48083:SF15">
    <property type="entry name" value="ACYL-COA DEHYDROGENASE APDG"/>
    <property type="match status" value="1"/>
</dbReference>
<dbReference type="EMBL" id="JAVHJO010000013">
    <property type="protein sequence ID" value="KAK6530188.1"/>
    <property type="molecule type" value="Genomic_DNA"/>
</dbReference>
<dbReference type="SUPFAM" id="SSF56645">
    <property type="entry name" value="Acyl-CoA dehydrogenase NM domain-like"/>
    <property type="match status" value="1"/>
</dbReference>
<evidence type="ECO:0000256" key="1">
    <source>
        <dbReference type="ARBA" id="ARBA00001974"/>
    </source>
</evidence>
<dbReference type="Gene3D" id="1.10.540.10">
    <property type="entry name" value="Acyl-CoA dehydrogenase/oxidase, N-terminal domain"/>
    <property type="match status" value="1"/>
</dbReference>
<evidence type="ECO:0000256" key="4">
    <source>
        <dbReference type="ARBA" id="ARBA00022827"/>
    </source>
</evidence>
<dbReference type="GO" id="GO:0005737">
    <property type="term" value="C:cytoplasm"/>
    <property type="evidence" value="ECO:0007669"/>
    <property type="project" value="TreeGrafter"/>
</dbReference>
<dbReference type="GO" id="GO:0050660">
    <property type="term" value="F:flavin adenine dinucleotide binding"/>
    <property type="evidence" value="ECO:0007669"/>
    <property type="project" value="InterPro"/>
</dbReference>
<evidence type="ECO:0000256" key="6">
    <source>
        <dbReference type="RuleBase" id="RU362125"/>
    </source>
</evidence>
<gene>
    <name evidence="10" type="ORF">TWF694_003555</name>
</gene>
<accession>A0AAV9WZK5</accession>
<dbReference type="PANTHER" id="PTHR48083">
    <property type="entry name" value="MEDIUM-CHAIN SPECIFIC ACYL-COA DEHYDROGENASE, MITOCHONDRIAL-RELATED"/>
    <property type="match status" value="1"/>
</dbReference>
<keyword evidence="4 6" id="KW-0274">FAD</keyword>
<keyword evidence="11" id="KW-1185">Reference proteome</keyword>
<evidence type="ECO:0000256" key="3">
    <source>
        <dbReference type="ARBA" id="ARBA00022630"/>
    </source>
</evidence>
<comment type="cofactor">
    <cofactor evidence="1 6">
        <name>FAD</name>
        <dbReference type="ChEBI" id="CHEBI:57692"/>
    </cofactor>
</comment>
<proteinExistence type="inferred from homology"/>
<dbReference type="Gene3D" id="2.40.110.10">
    <property type="entry name" value="Butyryl-CoA Dehydrogenase, subunit A, domain 2"/>
    <property type="match status" value="1"/>
</dbReference>
<feature type="domain" description="Acyl-CoA oxidase/dehydrogenase middle" evidence="8">
    <location>
        <begin position="161"/>
        <end position="242"/>
    </location>
</feature>
<dbReference type="InterPro" id="IPR046373">
    <property type="entry name" value="Acyl-CoA_Oxase/DH_mid-dom_sf"/>
</dbReference>